<evidence type="ECO:0000313" key="4">
    <source>
        <dbReference type="Proteomes" id="UP000575898"/>
    </source>
</evidence>
<evidence type="ECO:0000313" key="3">
    <source>
        <dbReference type="EMBL" id="MBB5019911.1"/>
    </source>
</evidence>
<dbReference type="NCBIfam" id="TIGR03352">
    <property type="entry name" value="VI_chp_3"/>
    <property type="match status" value="1"/>
</dbReference>
<dbReference type="PANTHER" id="PTHR37625">
    <property type="entry name" value="OUTER MEMBRANE LIPOPROTEIN-RELATED"/>
    <property type="match status" value="1"/>
</dbReference>
<dbReference type="PANTHER" id="PTHR37625:SF4">
    <property type="entry name" value="OUTER MEMBRANE LIPOPROTEIN"/>
    <property type="match status" value="1"/>
</dbReference>
<dbReference type="InterPro" id="IPR017734">
    <property type="entry name" value="T6SS_SciN"/>
</dbReference>
<keyword evidence="3" id="KW-0449">Lipoprotein</keyword>
<name>A0A840MXN2_9PROT</name>
<organism evidence="3 4">
    <name type="scientific">Chitinivorax tropicus</name>
    <dbReference type="NCBI Taxonomy" id="714531"/>
    <lineage>
        <taxon>Bacteria</taxon>
        <taxon>Pseudomonadati</taxon>
        <taxon>Pseudomonadota</taxon>
        <taxon>Betaproteobacteria</taxon>
        <taxon>Chitinivorax</taxon>
    </lineage>
</organism>
<dbReference type="PROSITE" id="PS51257">
    <property type="entry name" value="PROKAR_LIPOPROTEIN"/>
    <property type="match status" value="1"/>
</dbReference>
<feature type="signal peptide" evidence="2">
    <location>
        <begin position="1"/>
        <end position="20"/>
    </location>
</feature>
<feature type="chain" id="PRO_5032524722" evidence="2">
    <location>
        <begin position="21"/>
        <end position="211"/>
    </location>
</feature>
<feature type="compositionally biased region" description="Basic and acidic residues" evidence="1">
    <location>
        <begin position="115"/>
        <end position="124"/>
    </location>
</feature>
<evidence type="ECO:0000256" key="1">
    <source>
        <dbReference type="SAM" id="MobiDB-lite"/>
    </source>
</evidence>
<dbReference type="InterPro" id="IPR038706">
    <property type="entry name" value="Type_VI_SciN-like_sf"/>
</dbReference>
<feature type="region of interest" description="Disordered" evidence="1">
    <location>
        <begin position="102"/>
        <end position="124"/>
    </location>
</feature>
<dbReference type="Pfam" id="PF12790">
    <property type="entry name" value="T6SS-SciN"/>
    <property type="match status" value="1"/>
</dbReference>
<keyword evidence="2" id="KW-0732">Signal</keyword>
<protein>
    <submittedName>
        <fullName evidence="3">Type VI secretion system VasD/TssJ family lipoprotein</fullName>
    </submittedName>
</protein>
<evidence type="ECO:0000256" key="2">
    <source>
        <dbReference type="SAM" id="SignalP"/>
    </source>
</evidence>
<dbReference type="Gene3D" id="2.60.40.4150">
    <property type="entry name" value="Type VI secretion system, lipoprotein SciN"/>
    <property type="match status" value="1"/>
</dbReference>
<accession>A0A840MXN2</accession>
<reference evidence="3 4" key="1">
    <citation type="submission" date="2020-08" db="EMBL/GenBank/DDBJ databases">
        <title>Genomic Encyclopedia of Type Strains, Phase IV (KMG-IV): sequencing the most valuable type-strain genomes for metagenomic binning, comparative biology and taxonomic classification.</title>
        <authorList>
            <person name="Goeker M."/>
        </authorList>
    </citation>
    <scope>NUCLEOTIDE SEQUENCE [LARGE SCALE GENOMIC DNA]</scope>
    <source>
        <strain evidence="3 4">DSM 27165</strain>
    </source>
</reference>
<proteinExistence type="predicted"/>
<dbReference type="RefSeq" id="WP_184041331.1">
    <property type="nucleotide sequence ID" value="NZ_JACHHY010000021.1"/>
</dbReference>
<feature type="compositionally biased region" description="Polar residues" evidence="1">
    <location>
        <begin position="102"/>
        <end position="112"/>
    </location>
</feature>
<dbReference type="EMBL" id="JACHHY010000021">
    <property type="protein sequence ID" value="MBB5019911.1"/>
    <property type="molecule type" value="Genomic_DNA"/>
</dbReference>
<dbReference type="AlphaFoldDB" id="A0A840MXN2"/>
<sequence length="211" mass="22357">MMFLHRLAAFAILITLSGCASEPATLAKVGDPEVSKTLGAKVMDAAKDVVGTVLPISKAPADRMLSMQIHVAVDANADDAGRGLAVVAKIYQLQDAEAFSQATQEQLNQSPKADNPGKSETDAKERILIPGKKVQLSEKLGADARYIGVAVFFRIKDSPRWKVAIPLNQVLTDAPLIVGVHRCGLTVSSGLKDAKMLATLSSPRDVACPRG</sequence>
<keyword evidence="4" id="KW-1185">Reference proteome</keyword>
<comment type="caution">
    <text evidence="3">The sequence shown here is derived from an EMBL/GenBank/DDBJ whole genome shotgun (WGS) entry which is preliminary data.</text>
</comment>
<dbReference type="Proteomes" id="UP000575898">
    <property type="component" value="Unassembled WGS sequence"/>
</dbReference>
<gene>
    <name evidence="3" type="ORF">HNQ59_003219</name>
</gene>